<feature type="transmembrane region" description="Helical" evidence="7">
    <location>
        <begin position="12"/>
        <end position="31"/>
    </location>
</feature>
<proteinExistence type="inferred from homology"/>
<name>A0ABS4JH18_9BACL</name>
<dbReference type="PANTHER" id="PTHR34138">
    <property type="entry name" value="CELL SHAPE-DETERMINING PROTEIN MREC"/>
    <property type="match status" value="1"/>
</dbReference>
<evidence type="ECO:0000313" key="9">
    <source>
        <dbReference type="EMBL" id="MBP2000401.1"/>
    </source>
</evidence>
<dbReference type="Proteomes" id="UP001519288">
    <property type="component" value="Unassembled WGS sequence"/>
</dbReference>
<dbReference type="InterPro" id="IPR042177">
    <property type="entry name" value="Cell/Rod_1"/>
</dbReference>
<evidence type="ECO:0000256" key="1">
    <source>
        <dbReference type="ARBA" id="ARBA00009369"/>
    </source>
</evidence>
<dbReference type="InterPro" id="IPR042175">
    <property type="entry name" value="Cell/Rod_MreC_2"/>
</dbReference>
<evidence type="ECO:0000256" key="2">
    <source>
        <dbReference type="ARBA" id="ARBA00013855"/>
    </source>
</evidence>
<keyword evidence="3 5" id="KW-0133">Cell shape</keyword>
<evidence type="ECO:0000256" key="3">
    <source>
        <dbReference type="ARBA" id="ARBA00022960"/>
    </source>
</evidence>
<evidence type="ECO:0000256" key="7">
    <source>
        <dbReference type="SAM" id="Phobius"/>
    </source>
</evidence>
<organism evidence="9 10">
    <name type="scientific">Paenibacillus shirakamiensis</name>
    <dbReference type="NCBI Taxonomy" id="1265935"/>
    <lineage>
        <taxon>Bacteria</taxon>
        <taxon>Bacillati</taxon>
        <taxon>Bacillota</taxon>
        <taxon>Bacilli</taxon>
        <taxon>Bacillales</taxon>
        <taxon>Paenibacillaceae</taxon>
        <taxon>Paenibacillus</taxon>
    </lineage>
</organism>
<dbReference type="PIRSF" id="PIRSF038471">
    <property type="entry name" value="MreC"/>
    <property type="match status" value="1"/>
</dbReference>
<dbReference type="PANTHER" id="PTHR34138:SF1">
    <property type="entry name" value="CELL SHAPE-DETERMINING PROTEIN MREC"/>
    <property type="match status" value="1"/>
</dbReference>
<gene>
    <name evidence="9" type="ORF">J2Z69_001432</name>
</gene>
<reference evidence="9 10" key="1">
    <citation type="submission" date="2021-03" db="EMBL/GenBank/DDBJ databases">
        <title>Genomic Encyclopedia of Type Strains, Phase IV (KMG-IV): sequencing the most valuable type-strain genomes for metagenomic binning, comparative biology and taxonomic classification.</title>
        <authorList>
            <person name="Goeker M."/>
        </authorList>
    </citation>
    <scope>NUCLEOTIDE SEQUENCE [LARGE SCALE GENOMIC DNA]</scope>
    <source>
        <strain evidence="9 10">DSM 26806</strain>
    </source>
</reference>
<accession>A0ABS4JH18</accession>
<feature type="coiled-coil region" evidence="6">
    <location>
        <begin position="71"/>
        <end position="115"/>
    </location>
</feature>
<dbReference type="Gene3D" id="2.40.10.350">
    <property type="entry name" value="Rod shape-determining protein MreC, domain 2"/>
    <property type="match status" value="1"/>
</dbReference>
<evidence type="ECO:0000259" key="8">
    <source>
        <dbReference type="Pfam" id="PF04085"/>
    </source>
</evidence>
<dbReference type="InterPro" id="IPR055342">
    <property type="entry name" value="MreC_beta-barrel_core"/>
</dbReference>
<keyword evidence="7" id="KW-0472">Membrane</keyword>
<dbReference type="EMBL" id="JAGGLD010000002">
    <property type="protein sequence ID" value="MBP2000401.1"/>
    <property type="molecule type" value="Genomic_DNA"/>
</dbReference>
<keyword evidence="10" id="KW-1185">Reference proteome</keyword>
<comment type="function">
    <text evidence="5">Involved in formation and maintenance of cell shape.</text>
</comment>
<comment type="similarity">
    <text evidence="1 5">Belongs to the MreC family.</text>
</comment>
<sequence length="290" mass="32572">MDLFKLLGNKRLFILLIGLILFISVMGFTLGSRVGLTWPEKFVKDTVGFIQYVFYKPARSVAGFFEDVSDLRSLELENEELKISLAHYAREKPKYNAMEKQNEQLKNDLKFTEDQKNLNNYDYRIAQVVSVNNDASNRTLVINLGSRNGIKENMSVTSTEGLVGIISRVSNFTSTVKLLTSMDSSDPKSKGISAKVEGKENETFGIVDNYDEKTGTLLMTRIPLDSPLKKDDIIVTGGDGGIYPKYQIIGKVLSRQKGDFGMTYTATIKPAANFVDWKELFVVFTPEVKE</sequence>
<dbReference type="NCBIfam" id="TIGR00219">
    <property type="entry name" value="mreC"/>
    <property type="match status" value="1"/>
</dbReference>
<dbReference type="Gene3D" id="2.40.10.340">
    <property type="entry name" value="Rod shape-determining protein MreC, domain 1"/>
    <property type="match status" value="1"/>
</dbReference>
<comment type="caution">
    <text evidence="9">The sequence shown here is derived from an EMBL/GenBank/DDBJ whole genome shotgun (WGS) entry which is preliminary data.</text>
</comment>
<evidence type="ECO:0000256" key="4">
    <source>
        <dbReference type="ARBA" id="ARBA00032089"/>
    </source>
</evidence>
<keyword evidence="7" id="KW-1133">Transmembrane helix</keyword>
<keyword evidence="7" id="KW-0812">Transmembrane</keyword>
<feature type="domain" description="Rod shape-determining protein MreC beta-barrel core" evidence="8">
    <location>
        <begin position="128"/>
        <end position="283"/>
    </location>
</feature>
<evidence type="ECO:0000256" key="6">
    <source>
        <dbReference type="SAM" id="Coils"/>
    </source>
</evidence>
<protein>
    <recommendedName>
        <fullName evidence="2 5">Cell shape-determining protein MreC</fullName>
    </recommendedName>
    <alternativeName>
        <fullName evidence="4 5">Cell shape protein MreC</fullName>
    </alternativeName>
</protein>
<dbReference type="InterPro" id="IPR007221">
    <property type="entry name" value="MreC"/>
</dbReference>
<dbReference type="Pfam" id="PF04085">
    <property type="entry name" value="MreC"/>
    <property type="match status" value="1"/>
</dbReference>
<keyword evidence="6" id="KW-0175">Coiled coil</keyword>
<evidence type="ECO:0000256" key="5">
    <source>
        <dbReference type="PIRNR" id="PIRNR038471"/>
    </source>
</evidence>
<evidence type="ECO:0000313" key="10">
    <source>
        <dbReference type="Proteomes" id="UP001519288"/>
    </source>
</evidence>